<evidence type="ECO:0000313" key="1">
    <source>
        <dbReference type="EMBL" id="KAF4510385.1"/>
    </source>
</evidence>
<keyword evidence="2" id="KW-1185">Reference proteome</keyword>
<comment type="caution">
    <text evidence="1">The sequence shown here is derived from an EMBL/GenBank/DDBJ whole genome shotgun (WGS) entry which is preliminary data.</text>
</comment>
<accession>A0A8H4PTV3</accession>
<dbReference type="Gene3D" id="3.40.50.150">
    <property type="entry name" value="Vaccinia Virus protein VP39"/>
    <property type="match status" value="1"/>
</dbReference>
<organism evidence="1 2">
    <name type="scientific">Ophiocordyceps sinensis</name>
    <dbReference type="NCBI Taxonomy" id="72228"/>
    <lineage>
        <taxon>Eukaryota</taxon>
        <taxon>Fungi</taxon>
        <taxon>Dikarya</taxon>
        <taxon>Ascomycota</taxon>
        <taxon>Pezizomycotina</taxon>
        <taxon>Sordariomycetes</taxon>
        <taxon>Hypocreomycetidae</taxon>
        <taxon>Hypocreales</taxon>
        <taxon>Ophiocordycipitaceae</taxon>
        <taxon>Ophiocordyceps</taxon>
    </lineage>
</organism>
<protein>
    <submittedName>
        <fullName evidence="1">Uncharacterized protein</fullName>
    </submittedName>
</protein>
<evidence type="ECO:0000313" key="2">
    <source>
        <dbReference type="Proteomes" id="UP000557566"/>
    </source>
</evidence>
<dbReference type="AlphaFoldDB" id="A0A8H4PTV3"/>
<dbReference type="InterPro" id="IPR029063">
    <property type="entry name" value="SAM-dependent_MTases_sf"/>
</dbReference>
<gene>
    <name evidence="1" type="ORF">G6O67_002274</name>
</gene>
<sequence length="133" mass="15101">MAPSSVLVDGHAWGTLDDAFSRAHRHAYDRVLVCDCLWMPWQHANLHRSLSHFLRLADAPDARCWVVAGFHTGRENMRGFFAPDALASAALALDAIWERDCDGHTRPWAWDRTDDVTVRKRWLVVAVLKRAVA</sequence>
<dbReference type="OrthoDB" id="2106152at2759"/>
<dbReference type="EMBL" id="JAAVMX010000003">
    <property type="protein sequence ID" value="KAF4510385.1"/>
    <property type="molecule type" value="Genomic_DNA"/>
</dbReference>
<proteinExistence type="predicted"/>
<name>A0A8H4PTV3_9HYPO</name>
<reference evidence="1 2" key="1">
    <citation type="journal article" date="2020" name="Genome Biol. Evol.">
        <title>A new high-quality draft genome assembly of the Chinese cordyceps Ophiocordyceps sinensis.</title>
        <authorList>
            <person name="Shu R."/>
            <person name="Zhang J."/>
            <person name="Meng Q."/>
            <person name="Zhang H."/>
            <person name="Zhou G."/>
            <person name="Li M."/>
            <person name="Wu P."/>
            <person name="Zhao Y."/>
            <person name="Chen C."/>
            <person name="Qin Q."/>
        </authorList>
    </citation>
    <scope>NUCLEOTIDE SEQUENCE [LARGE SCALE GENOMIC DNA]</scope>
    <source>
        <strain evidence="1 2">IOZ07</strain>
    </source>
</reference>
<dbReference type="Proteomes" id="UP000557566">
    <property type="component" value="Unassembled WGS sequence"/>
</dbReference>